<dbReference type="Pfam" id="PF00144">
    <property type="entry name" value="Beta-lactamase"/>
    <property type="match status" value="1"/>
</dbReference>
<name>A0A652YSA6_NOCGL</name>
<gene>
    <name evidence="4" type="ORF">FNL38_103566</name>
</gene>
<feature type="chain" id="PRO_5043792358" evidence="2">
    <location>
        <begin position="20"/>
        <end position="385"/>
    </location>
</feature>
<evidence type="ECO:0000259" key="3">
    <source>
        <dbReference type="Pfam" id="PF00144"/>
    </source>
</evidence>
<sequence length="385" mass="40849">MKLAATTLAIAMVTLTACASGEASQTNSTSRESDSAQTSLESAALPVINEQMKEMGIPGLVAIVASPDRGTYKIAAGVANIDTNEPMKVENHFRIGSISKTLTATVVLQLAQEGKLGLDDALAPYFPTLDTNGATIRQALNMTSGIPTYTPDQFLNDLANNPARVWSPEELLATTVGQPAEFAPGAGWDYSNTNYVMLGLIAEQHGRASLGALVQDRIFSPLQMTGCSMPAQEDSTLSVPYSRGYQYGTEWDNPSPPAPKPDLIDVTNSNPSWGFGAGEAICTADDMAIWGRALVAGDLLDPEMQEERLDFVTGGAMPYGLGIAKLNGLTGHQGHMSGYQTQTTRRESDGTIIVVLTNITQAPDGELPATKISELISRAIPVQDK</sequence>
<comment type="caution">
    <text evidence="4">The sequence shown here is derived from an EMBL/GenBank/DDBJ whole genome shotgun (WGS) entry which is preliminary data.</text>
</comment>
<dbReference type="PROSITE" id="PS51257">
    <property type="entry name" value="PROKAR_LIPOPROTEIN"/>
    <property type="match status" value="1"/>
</dbReference>
<feature type="domain" description="Beta-lactamase-related" evidence="3">
    <location>
        <begin position="48"/>
        <end position="367"/>
    </location>
</feature>
<dbReference type="InterPro" id="IPR001466">
    <property type="entry name" value="Beta-lactam-related"/>
</dbReference>
<evidence type="ECO:0000256" key="2">
    <source>
        <dbReference type="SAM" id="SignalP"/>
    </source>
</evidence>
<dbReference type="GO" id="GO:0004180">
    <property type="term" value="F:carboxypeptidase activity"/>
    <property type="evidence" value="ECO:0007669"/>
    <property type="project" value="UniProtKB-KW"/>
</dbReference>
<reference evidence="4" key="1">
    <citation type="submission" date="2019-07" db="EMBL/GenBank/DDBJ databases">
        <title>Genomic Encyclopedia of Type Strains, Phase IV (KMG-IV): sequencing the most valuable type-strain genomes for metagenomic binning, comparative biology and taxonomic classification.</title>
        <authorList>
            <person name="Goeker M."/>
        </authorList>
    </citation>
    <scope>NUCLEOTIDE SEQUENCE</scope>
    <source>
        <strain evidence="4">DSM 44596</strain>
    </source>
</reference>
<feature type="signal peptide" evidence="2">
    <location>
        <begin position="1"/>
        <end position="19"/>
    </location>
</feature>
<dbReference type="PANTHER" id="PTHR46825:SF7">
    <property type="entry name" value="D-ALANYL-D-ALANINE CARBOXYPEPTIDASE"/>
    <property type="match status" value="1"/>
</dbReference>
<feature type="compositionally biased region" description="Polar residues" evidence="1">
    <location>
        <begin position="22"/>
        <end position="40"/>
    </location>
</feature>
<keyword evidence="2" id="KW-0732">Signal</keyword>
<dbReference type="AlphaFoldDB" id="A0A652YSA6"/>
<dbReference type="EMBL" id="VNIQ01000003">
    <property type="protein sequence ID" value="TYQ05215.1"/>
    <property type="molecule type" value="Genomic_DNA"/>
</dbReference>
<dbReference type="Gene3D" id="3.40.710.10">
    <property type="entry name" value="DD-peptidase/beta-lactamase superfamily"/>
    <property type="match status" value="1"/>
</dbReference>
<evidence type="ECO:0000256" key="1">
    <source>
        <dbReference type="SAM" id="MobiDB-lite"/>
    </source>
</evidence>
<dbReference type="PANTHER" id="PTHR46825">
    <property type="entry name" value="D-ALANYL-D-ALANINE-CARBOXYPEPTIDASE/ENDOPEPTIDASE AMPH"/>
    <property type="match status" value="1"/>
</dbReference>
<feature type="region of interest" description="Disordered" evidence="1">
    <location>
        <begin position="21"/>
        <end position="40"/>
    </location>
</feature>
<keyword evidence="4" id="KW-0378">Hydrolase</keyword>
<proteinExistence type="predicted"/>
<evidence type="ECO:0000313" key="4">
    <source>
        <dbReference type="EMBL" id="TYQ05215.1"/>
    </source>
</evidence>
<dbReference type="InterPro" id="IPR050491">
    <property type="entry name" value="AmpC-like"/>
</dbReference>
<accession>A0A652YSA6</accession>
<dbReference type="SUPFAM" id="SSF56601">
    <property type="entry name" value="beta-lactamase/transpeptidase-like"/>
    <property type="match status" value="1"/>
</dbReference>
<keyword evidence="4" id="KW-0121">Carboxypeptidase</keyword>
<organism evidence="4">
    <name type="scientific">Nocardia globerula</name>
    <dbReference type="NCBI Taxonomy" id="1818"/>
    <lineage>
        <taxon>Bacteria</taxon>
        <taxon>Bacillati</taxon>
        <taxon>Actinomycetota</taxon>
        <taxon>Actinomycetes</taxon>
        <taxon>Mycobacteriales</taxon>
        <taxon>Nocardiaceae</taxon>
        <taxon>Nocardia</taxon>
    </lineage>
</organism>
<protein>
    <submittedName>
        <fullName evidence="4">D-alanyl-D-alanine carboxypeptidase</fullName>
    </submittedName>
</protein>
<dbReference type="InterPro" id="IPR012338">
    <property type="entry name" value="Beta-lactam/transpept-like"/>
</dbReference>
<keyword evidence="4" id="KW-0645">Protease</keyword>